<dbReference type="InterPro" id="IPR007312">
    <property type="entry name" value="Phosphoesterase"/>
</dbReference>
<dbReference type="AlphaFoldDB" id="A0A6S7AUP1"/>
<evidence type="ECO:0000313" key="4">
    <source>
        <dbReference type="EMBL" id="CAB3735538.1"/>
    </source>
</evidence>
<accession>A0A6S7AUP1</accession>
<dbReference type="RefSeq" id="WP_175194651.1">
    <property type="nucleotide sequence ID" value="NZ_CADIJO010000026.1"/>
</dbReference>
<dbReference type="Pfam" id="PF04185">
    <property type="entry name" value="Phosphoesterase"/>
    <property type="match status" value="1"/>
</dbReference>
<dbReference type="InterPro" id="IPR008475">
    <property type="entry name" value="PLipase_C_C"/>
</dbReference>
<reference evidence="4 5" key="1">
    <citation type="submission" date="2020-04" db="EMBL/GenBank/DDBJ databases">
        <authorList>
            <person name="De Canck E."/>
        </authorList>
    </citation>
    <scope>NUCLEOTIDE SEQUENCE [LARGE SCALE GENOMIC DNA]</scope>
    <source>
        <strain evidence="4 5">LMG 3458</strain>
    </source>
</reference>
<dbReference type="PANTHER" id="PTHR31956">
    <property type="entry name" value="NON-SPECIFIC PHOSPHOLIPASE C4-RELATED"/>
    <property type="match status" value="1"/>
</dbReference>
<evidence type="ECO:0000256" key="1">
    <source>
        <dbReference type="ARBA" id="ARBA00022801"/>
    </source>
</evidence>
<dbReference type="GO" id="GO:0016042">
    <property type="term" value="P:lipid catabolic process"/>
    <property type="evidence" value="ECO:0007669"/>
    <property type="project" value="InterPro"/>
</dbReference>
<proteinExistence type="predicted"/>
<keyword evidence="1 4" id="KW-0378">Hydrolase</keyword>
<dbReference type="EC" id="3.1.4.3" evidence="4"/>
<name>A0A6S7AUP1_9BURK</name>
<dbReference type="NCBIfam" id="TIGR03396">
    <property type="entry name" value="PC_PLC"/>
    <property type="match status" value="1"/>
</dbReference>
<dbReference type="Pfam" id="PF05506">
    <property type="entry name" value="PLipase_C_C"/>
    <property type="match status" value="2"/>
</dbReference>
<evidence type="ECO:0000256" key="2">
    <source>
        <dbReference type="SAM" id="MobiDB-lite"/>
    </source>
</evidence>
<gene>
    <name evidence="4" type="primary">plcN_3</name>
    <name evidence="4" type="ORF">LMG3458_05248</name>
</gene>
<feature type="domain" description="Bacterial phospholipase C C-terminal" evidence="3">
    <location>
        <begin position="463"/>
        <end position="549"/>
    </location>
</feature>
<feature type="domain" description="Bacterial phospholipase C C-terminal" evidence="3">
    <location>
        <begin position="565"/>
        <end position="633"/>
    </location>
</feature>
<feature type="region of interest" description="Disordered" evidence="2">
    <location>
        <begin position="334"/>
        <end position="385"/>
    </location>
</feature>
<protein>
    <submittedName>
        <fullName evidence="4">Non-hemolytic phospholipase C</fullName>
        <ecNumber evidence="4">3.1.4.3</ecNumber>
    </submittedName>
</protein>
<dbReference type="GO" id="GO:0034480">
    <property type="term" value="F:phosphatidylcholine phospholipase C activity"/>
    <property type="evidence" value="ECO:0007669"/>
    <property type="project" value="UniProtKB-EC"/>
</dbReference>
<dbReference type="Proteomes" id="UP000494111">
    <property type="component" value="Unassembled WGS sequence"/>
</dbReference>
<dbReference type="PANTHER" id="PTHR31956:SF36">
    <property type="entry name" value="NON-HEMOLYTIC PHOSPHOLIPASE C"/>
    <property type="match status" value="1"/>
</dbReference>
<dbReference type="InterPro" id="IPR017767">
    <property type="entry name" value="PC-PLC"/>
</dbReference>
<evidence type="ECO:0000259" key="3">
    <source>
        <dbReference type="Pfam" id="PF05506"/>
    </source>
</evidence>
<sequence length="660" mass="71916">MNEEPSSAATPDLPPAIRRALGIAPDRKRGTLDDVRHVVILMQENRSFDHYFGALPGVRGLADPHLVPTAAGNILTQAHGRQTLRPYALHADYASHTPVGYITPHTWDDAQRAWNDGRMDQWLAAKSRLGLGAYRPHEVPFQTALANAFTVCDAYHCAIHAGTNPNRLFLWTGTNDPLGRAGGPALVNTFDRLGPADQGYGWTTYPERLQAAGIDWRIYQDMADNFHDNPLAGFRQYRRQHASTAADAPLRDRALSTHTLDDLARDVDQGTLPQVSWIIAPTTDSEHPEVSSPRQGGAYTERVLDILTRNPAVWSGCVFLVTYDENDCFFDHMPPPAPPARPQGGQAGSHSGGLSTVELDGEYHDARHGPSAGTPDDPPALHGRGFGMGPRVPMLVVSPWSRGGWVNSQVFDHTSVIRFLEARFGVPEPNISAWRRAVAGDLTSAFDFVGDRGSLHADSIRHACALPYALEAVGRMTADGEHYRLTFRNPGTAGAVLHVYDRLALDRAPRRYTIGAGARLDDGWRLDAHGAYDLWLLGPDGFHRQFRGDARDAGLLETQLVPVTSGVRLRLINHGEHHQPVLIESRMGDGWRAMAHVQAGGALELKYAGCEGWYDLEVTAQALPAFGRRLAGRINPGKSGVPDPRLCQGAALPSAAAASL</sequence>
<organism evidence="4 5">
    <name type="scientific">Achromobacter deleyi</name>
    <dbReference type="NCBI Taxonomy" id="1353891"/>
    <lineage>
        <taxon>Bacteria</taxon>
        <taxon>Pseudomonadati</taxon>
        <taxon>Pseudomonadota</taxon>
        <taxon>Betaproteobacteria</taxon>
        <taxon>Burkholderiales</taxon>
        <taxon>Alcaligenaceae</taxon>
        <taxon>Achromobacter</taxon>
    </lineage>
</organism>
<dbReference type="Gene3D" id="3.40.720.10">
    <property type="entry name" value="Alkaline Phosphatase, subunit A"/>
    <property type="match status" value="1"/>
</dbReference>
<evidence type="ECO:0000313" key="5">
    <source>
        <dbReference type="Proteomes" id="UP000494111"/>
    </source>
</evidence>
<dbReference type="EMBL" id="CADIJO010000026">
    <property type="protein sequence ID" value="CAB3735538.1"/>
    <property type="molecule type" value="Genomic_DNA"/>
</dbReference>
<dbReference type="InterPro" id="IPR017850">
    <property type="entry name" value="Alkaline_phosphatase_core_sf"/>
</dbReference>